<accession>A0A9P0JUK8</accession>
<name>A0A9P0JUK8_ACAOB</name>
<evidence type="ECO:0000256" key="1">
    <source>
        <dbReference type="SAM" id="Phobius"/>
    </source>
</evidence>
<reference evidence="2" key="1">
    <citation type="submission" date="2022-03" db="EMBL/GenBank/DDBJ databases">
        <authorList>
            <person name="Sayadi A."/>
        </authorList>
    </citation>
    <scope>NUCLEOTIDE SEQUENCE</scope>
</reference>
<dbReference type="EMBL" id="CAKOFQ010006671">
    <property type="protein sequence ID" value="CAH1957578.1"/>
    <property type="molecule type" value="Genomic_DNA"/>
</dbReference>
<gene>
    <name evidence="2" type="ORF">ACAOBT_LOCUS2183</name>
</gene>
<dbReference type="Proteomes" id="UP001152888">
    <property type="component" value="Unassembled WGS sequence"/>
</dbReference>
<comment type="caution">
    <text evidence="2">The sequence shown here is derived from an EMBL/GenBank/DDBJ whole genome shotgun (WGS) entry which is preliminary data.</text>
</comment>
<feature type="transmembrane region" description="Helical" evidence="1">
    <location>
        <begin position="122"/>
        <end position="145"/>
    </location>
</feature>
<dbReference type="AlphaFoldDB" id="A0A9P0JUK8"/>
<keyword evidence="3" id="KW-1185">Reference proteome</keyword>
<evidence type="ECO:0000313" key="2">
    <source>
        <dbReference type="EMBL" id="CAH1957578.1"/>
    </source>
</evidence>
<proteinExistence type="predicted"/>
<keyword evidence="1" id="KW-0812">Transmembrane</keyword>
<feature type="transmembrane region" description="Helical" evidence="1">
    <location>
        <begin position="75"/>
        <end position="94"/>
    </location>
</feature>
<sequence>MMVDVEGNPFCYLKPFTFLLRVFGMYPCSSKRKTYKAYVIILIIVTLYAFIASMLTKESSMFVEYPKIMKSIDEIYNLLLFVCCTVSQIYMVFLHPQKVQEILQAISTTENAPYKNISPKSLFWIAFCVISIEAIAVLTADTILWTDMERTVLSDRYDAVVRDVVVH</sequence>
<feature type="transmembrane region" description="Helical" evidence="1">
    <location>
        <begin position="35"/>
        <end position="55"/>
    </location>
</feature>
<keyword evidence="1" id="KW-0472">Membrane</keyword>
<dbReference type="OrthoDB" id="6769782at2759"/>
<organism evidence="2 3">
    <name type="scientific">Acanthoscelides obtectus</name>
    <name type="common">Bean weevil</name>
    <name type="synonym">Bruchus obtectus</name>
    <dbReference type="NCBI Taxonomy" id="200917"/>
    <lineage>
        <taxon>Eukaryota</taxon>
        <taxon>Metazoa</taxon>
        <taxon>Ecdysozoa</taxon>
        <taxon>Arthropoda</taxon>
        <taxon>Hexapoda</taxon>
        <taxon>Insecta</taxon>
        <taxon>Pterygota</taxon>
        <taxon>Neoptera</taxon>
        <taxon>Endopterygota</taxon>
        <taxon>Coleoptera</taxon>
        <taxon>Polyphaga</taxon>
        <taxon>Cucujiformia</taxon>
        <taxon>Chrysomeloidea</taxon>
        <taxon>Chrysomelidae</taxon>
        <taxon>Bruchinae</taxon>
        <taxon>Bruchini</taxon>
        <taxon>Acanthoscelides</taxon>
    </lineage>
</organism>
<evidence type="ECO:0000313" key="3">
    <source>
        <dbReference type="Proteomes" id="UP001152888"/>
    </source>
</evidence>
<protein>
    <submittedName>
        <fullName evidence="2">Uncharacterized protein</fullName>
    </submittedName>
</protein>
<keyword evidence="1" id="KW-1133">Transmembrane helix</keyword>